<dbReference type="GO" id="GO:0004713">
    <property type="term" value="F:protein tyrosine kinase activity"/>
    <property type="evidence" value="ECO:0007669"/>
    <property type="project" value="TreeGrafter"/>
</dbReference>
<proteinExistence type="predicted"/>
<keyword evidence="2" id="KW-1133">Transmembrane helix</keyword>
<dbReference type="PANTHER" id="PTHR32309:SF13">
    <property type="entry name" value="FERRIC ENTEROBACTIN TRANSPORT PROTEIN FEPE"/>
    <property type="match status" value="1"/>
</dbReference>
<keyword evidence="1" id="KW-0175">Coiled coil</keyword>
<dbReference type="KEGG" id="xdi:EZH22_19615"/>
<dbReference type="PANTHER" id="PTHR32309">
    <property type="entry name" value="TYROSINE-PROTEIN KINASE"/>
    <property type="match status" value="1"/>
</dbReference>
<reference evidence="3 4" key="1">
    <citation type="submission" date="2020-10" db="EMBL/GenBank/DDBJ databases">
        <title>Degradation of 1,4-Dioxane by Xanthobacter sp. YN2, via a Novel Group-2 Soluble Di-Iron Monooxygenase.</title>
        <authorList>
            <person name="Ma F."/>
            <person name="Wang Y."/>
            <person name="Yang J."/>
            <person name="Guo H."/>
            <person name="Su D."/>
            <person name="Yu L."/>
        </authorList>
    </citation>
    <scope>NUCLEOTIDE SEQUENCE [LARGE SCALE GENOMIC DNA]</scope>
    <source>
        <strain evidence="3 4">YN2</strain>
    </source>
</reference>
<keyword evidence="2" id="KW-0812">Transmembrane</keyword>
<sequence length="456" mass="49086">MSSPAHAHSGISKALQPGQAEAGGAEAVRRTVRPIAQMPLVVLRRLAPIMRPVARRIATLAPLLAPSPSPLPAGVRAGTAPGASARLLTLTRAQVALASFLLAVVLPTAATFLYLWLVAMPQFRSEARLVVRGNLETIANSGAPTSGNGVPQVPNSQEARVVVDYLKSRAMVDALQQQFDLRRVFGVSGRDPVFALAADASMEDVLAYWNRQVSVSLESLSGVIKVQVDAFSPESAALLAAFILRQAEAVTNELTTRNRGDRVLQAQAEERSAFAELALVRTELEQFRNVQGTIDPTRSALNSFTTIAKLRDQRSSLNTDLSAARARLDEDSPVVRALKERLRSLDEKIAALDSALLGGTARPQEGSSANLAASAAIEMRRRMAEQRLQRAEAELMDARAQQAQKQVYILTFMAPSMPADRAFPHPFLQAAAVFGILAAAWAVIALYVTSVYARSR</sequence>
<evidence type="ECO:0000256" key="2">
    <source>
        <dbReference type="SAM" id="Phobius"/>
    </source>
</evidence>
<evidence type="ECO:0000313" key="3">
    <source>
        <dbReference type="EMBL" id="QRG05289.1"/>
    </source>
</evidence>
<gene>
    <name evidence="3" type="ORF">EZH22_19615</name>
</gene>
<feature type="transmembrane region" description="Helical" evidence="2">
    <location>
        <begin position="427"/>
        <end position="448"/>
    </location>
</feature>
<dbReference type="AlphaFoldDB" id="A0A974SHM7"/>
<evidence type="ECO:0000313" key="4">
    <source>
        <dbReference type="Proteomes" id="UP000596427"/>
    </source>
</evidence>
<keyword evidence="4" id="KW-1185">Reference proteome</keyword>
<feature type="coiled-coil region" evidence="1">
    <location>
        <begin position="307"/>
        <end position="401"/>
    </location>
</feature>
<evidence type="ECO:0000256" key="1">
    <source>
        <dbReference type="SAM" id="Coils"/>
    </source>
</evidence>
<evidence type="ECO:0008006" key="5">
    <source>
        <dbReference type="Google" id="ProtNLM"/>
    </source>
</evidence>
<dbReference type="EMBL" id="CP063362">
    <property type="protein sequence ID" value="QRG05289.1"/>
    <property type="molecule type" value="Genomic_DNA"/>
</dbReference>
<dbReference type="InterPro" id="IPR050445">
    <property type="entry name" value="Bact_polysacc_biosynth/exp"/>
</dbReference>
<feature type="transmembrane region" description="Helical" evidence="2">
    <location>
        <begin position="95"/>
        <end position="117"/>
    </location>
</feature>
<keyword evidence="2" id="KW-0472">Membrane</keyword>
<accession>A0A974SHM7</accession>
<name>A0A974SHM7_9HYPH</name>
<protein>
    <recommendedName>
        <fullName evidence="5">Capsule biosynthesis protein</fullName>
    </recommendedName>
</protein>
<dbReference type="GO" id="GO:0005886">
    <property type="term" value="C:plasma membrane"/>
    <property type="evidence" value="ECO:0007669"/>
    <property type="project" value="TreeGrafter"/>
</dbReference>
<dbReference type="RefSeq" id="WP_203192157.1">
    <property type="nucleotide sequence ID" value="NZ_CP063362.1"/>
</dbReference>
<organism evidence="3 4">
    <name type="scientific">Xanthobacter dioxanivorans</name>
    <dbReference type="NCBI Taxonomy" id="2528964"/>
    <lineage>
        <taxon>Bacteria</taxon>
        <taxon>Pseudomonadati</taxon>
        <taxon>Pseudomonadota</taxon>
        <taxon>Alphaproteobacteria</taxon>
        <taxon>Hyphomicrobiales</taxon>
        <taxon>Xanthobacteraceae</taxon>
        <taxon>Xanthobacter</taxon>
    </lineage>
</organism>
<dbReference type="Proteomes" id="UP000596427">
    <property type="component" value="Chromosome"/>
</dbReference>